<reference evidence="10 11" key="1">
    <citation type="submission" date="2017-02" db="EMBL/GenBank/DDBJ databases">
        <title>The complete genomic sequence of a novel cold adapted crude oil-degrading bacterium Planococcus qaidamina Y42.</title>
        <authorList>
            <person name="Yang R."/>
        </authorList>
    </citation>
    <scope>NUCLEOTIDE SEQUENCE [LARGE SCALE GENOMIC DNA]</scope>
    <source>
        <strain evidence="10 11">Y42</strain>
    </source>
</reference>
<dbReference type="PANTHER" id="PTHR43470">
    <property type="entry name" value="PHOSPHATE TRANSPORT SYSTEM PERMEASE PROTEIN PSTA-RELATED"/>
    <property type="match status" value="1"/>
</dbReference>
<name>A0A1Q2KYB2_9BACL</name>
<protein>
    <recommendedName>
        <fullName evidence="8">Phosphate transport system permease protein PstA</fullName>
    </recommendedName>
</protein>
<dbReference type="NCBIfam" id="TIGR00974">
    <property type="entry name" value="3a0107s02c"/>
    <property type="match status" value="1"/>
</dbReference>
<feature type="transmembrane region" description="Helical" evidence="8">
    <location>
        <begin position="25"/>
        <end position="46"/>
    </location>
</feature>
<dbReference type="InterPro" id="IPR000515">
    <property type="entry name" value="MetI-like"/>
</dbReference>
<evidence type="ECO:0000313" key="11">
    <source>
        <dbReference type="Proteomes" id="UP000188184"/>
    </source>
</evidence>
<dbReference type="Proteomes" id="UP000188184">
    <property type="component" value="Chromosome"/>
</dbReference>
<comment type="similarity">
    <text evidence="2 8">Belongs to the binding-protein-dependent transport system permease family. CysTW subfamily.</text>
</comment>
<dbReference type="RefSeq" id="WP_077589076.1">
    <property type="nucleotide sequence ID" value="NZ_CP019640.1"/>
</dbReference>
<keyword evidence="5 8" id="KW-0812">Transmembrane</keyword>
<feature type="transmembrane region" description="Helical" evidence="8">
    <location>
        <begin position="71"/>
        <end position="100"/>
    </location>
</feature>
<evidence type="ECO:0000256" key="6">
    <source>
        <dbReference type="ARBA" id="ARBA00022989"/>
    </source>
</evidence>
<keyword evidence="11" id="KW-1185">Reference proteome</keyword>
<dbReference type="OrthoDB" id="9807065at2"/>
<evidence type="ECO:0000256" key="1">
    <source>
        <dbReference type="ARBA" id="ARBA00004651"/>
    </source>
</evidence>
<comment type="subcellular location">
    <subcellularLocation>
        <location evidence="1 8">Cell membrane</location>
        <topology evidence="1 8">Multi-pass membrane protein</topology>
    </subcellularLocation>
</comment>
<feature type="transmembrane region" description="Helical" evidence="8">
    <location>
        <begin position="190"/>
        <end position="211"/>
    </location>
</feature>
<dbReference type="AlphaFoldDB" id="A0A1Q2KYB2"/>
<dbReference type="KEGG" id="pmar:B0X71_08905"/>
<proteinExistence type="inferred from homology"/>
<dbReference type="InterPro" id="IPR035906">
    <property type="entry name" value="MetI-like_sf"/>
</dbReference>
<keyword evidence="6 8" id="KW-1133">Transmembrane helix</keyword>
<feature type="domain" description="ABC transmembrane type-1" evidence="9">
    <location>
        <begin position="75"/>
        <end position="280"/>
    </location>
</feature>
<feature type="transmembrane region" description="Helical" evidence="8">
    <location>
        <begin position="259"/>
        <end position="284"/>
    </location>
</feature>
<organism evidence="10 11">
    <name type="scientific">Planococcus lenghuensis</name>
    <dbReference type="NCBI Taxonomy" id="2213202"/>
    <lineage>
        <taxon>Bacteria</taxon>
        <taxon>Bacillati</taxon>
        <taxon>Bacillota</taxon>
        <taxon>Bacilli</taxon>
        <taxon>Bacillales</taxon>
        <taxon>Caryophanaceae</taxon>
        <taxon>Planococcus</taxon>
    </lineage>
</organism>
<keyword evidence="7 8" id="KW-0472">Membrane</keyword>
<feature type="transmembrane region" description="Helical" evidence="8">
    <location>
        <begin position="146"/>
        <end position="169"/>
    </location>
</feature>
<evidence type="ECO:0000256" key="7">
    <source>
        <dbReference type="ARBA" id="ARBA00023136"/>
    </source>
</evidence>
<dbReference type="CDD" id="cd06261">
    <property type="entry name" value="TM_PBP2"/>
    <property type="match status" value="1"/>
</dbReference>
<evidence type="ECO:0000259" key="9">
    <source>
        <dbReference type="PROSITE" id="PS50928"/>
    </source>
</evidence>
<dbReference type="PROSITE" id="PS50928">
    <property type="entry name" value="ABC_TM1"/>
    <property type="match status" value="1"/>
</dbReference>
<dbReference type="Gene3D" id="1.10.3720.10">
    <property type="entry name" value="MetI-like"/>
    <property type="match status" value="1"/>
</dbReference>
<dbReference type="GO" id="GO:0035435">
    <property type="term" value="P:phosphate ion transmembrane transport"/>
    <property type="evidence" value="ECO:0007669"/>
    <property type="project" value="InterPro"/>
</dbReference>
<keyword evidence="3" id="KW-0813">Transport</keyword>
<dbReference type="GO" id="GO:0005315">
    <property type="term" value="F:phosphate transmembrane transporter activity"/>
    <property type="evidence" value="ECO:0007669"/>
    <property type="project" value="InterPro"/>
</dbReference>
<dbReference type="Pfam" id="PF00528">
    <property type="entry name" value="BPD_transp_1"/>
    <property type="match status" value="1"/>
</dbReference>
<dbReference type="InterPro" id="IPR005672">
    <property type="entry name" value="Phosphate_PstA"/>
</dbReference>
<evidence type="ECO:0000256" key="3">
    <source>
        <dbReference type="ARBA" id="ARBA00022448"/>
    </source>
</evidence>
<evidence type="ECO:0000313" key="10">
    <source>
        <dbReference type="EMBL" id="AQQ53191.1"/>
    </source>
</evidence>
<keyword evidence="4 8" id="KW-1003">Cell membrane</keyword>
<evidence type="ECO:0000256" key="4">
    <source>
        <dbReference type="ARBA" id="ARBA00022475"/>
    </source>
</evidence>
<dbReference type="SUPFAM" id="SSF161098">
    <property type="entry name" value="MetI-like"/>
    <property type="match status" value="1"/>
</dbReference>
<dbReference type="EMBL" id="CP019640">
    <property type="protein sequence ID" value="AQQ53191.1"/>
    <property type="molecule type" value="Genomic_DNA"/>
</dbReference>
<evidence type="ECO:0000256" key="5">
    <source>
        <dbReference type="ARBA" id="ARBA00022692"/>
    </source>
</evidence>
<dbReference type="GO" id="GO:0005886">
    <property type="term" value="C:plasma membrane"/>
    <property type="evidence" value="ECO:0007669"/>
    <property type="project" value="UniProtKB-SubCell"/>
</dbReference>
<accession>A0A1Q2KYB2</accession>
<evidence type="ECO:0000256" key="2">
    <source>
        <dbReference type="ARBA" id="ARBA00007069"/>
    </source>
</evidence>
<evidence type="ECO:0000256" key="8">
    <source>
        <dbReference type="RuleBase" id="RU363043"/>
    </source>
</evidence>
<feature type="transmembrane region" description="Helical" evidence="8">
    <location>
        <begin position="120"/>
        <end position="140"/>
    </location>
</feature>
<sequence length="292" mass="31654">MASKETASTAKRIKGRVTLNKGLKYLFLVATLVGLVFLALLIYRVLTQGIGYLNFDFLTSFPAPFPEEAGFLAGIMGSVFLMLLTAPIAVILGVSTALYLEEYAAKNRFTRFIQVNVQNLAGVPSIVFGLLGLTFFVYLFGMGYTLIAGALTMSLLILPVIVVASQEAIRAVPNDLREASTGMGASKWQTIWTIVLPASVPGILTGSILALSRAIGETAPLIVVGAATTIYSIPDSLFANYTAMPIQIYSWIIRPQPEWQFVAGAGIIVLLVILLAMNAIAVWIRNKFQHRY</sequence>
<dbReference type="PANTHER" id="PTHR43470:SF5">
    <property type="entry name" value="PHOSPHATE TRANSPORT SYSTEM PERMEASE PROTEIN PSTA"/>
    <property type="match status" value="1"/>
</dbReference>
<gene>
    <name evidence="10" type="ORF">B0X71_08905</name>
</gene>